<comment type="caution">
    <text evidence="3">The sequence shown here is derived from an EMBL/GenBank/DDBJ whole genome shotgun (WGS) entry which is preliminary data.</text>
</comment>
<dbReference type="RefSeq" id="WP_416206024.1">
    <property type="nucleotide sequence ID" value="NZ_JBBKTX010000012.1"/>
</dbReference>
<accession>A0ABW8NIU6</accession>
<organism evidence="3 4">
    <name type="scientific">Oceanobacter antarcticus</name>
    <dbReference type="NCBI Taxonomy" id="3133425"/>
    <lineage>
        <taxon>Bacteria</taxon>
        <taxon>Pseudomonadati</taxon>
        <taxon>Pseudomonadota</taxon>
        <taxon>Gammaproteobacteria</taxon>
        <taxon>Oceanospirillales</taxon>
        <taxon>Oceanospirillaceae</taxon>
        <taxon>Oceanobacter</taxon>
    </lineage>
</organism>
<feature type="signal peptide" evidence="2">
    <location>
        <begin position="1"/>
        <end position="21"/>
    </location>
</feature>
<evidence type="ECO:0000256" key="2">
    <source>
        <dbReference type="SAM" id="SignalP"/>
    </source>
</evidence>
<feature type="region of interest" description="Disordered" evidence="1">
    <location>
        <begin position="27"/>
        <end position="46"/>
    </location>
</feature>
<evidence type="ECO:0000256" key="1">
    <source>
        <dbReference type="SAM" id="MobiDB-lite"/>
    </source>
</evidence>
<evidence type="ECO:0008006" key="5">
    <source>
        <dbReference type="Google" id="ProtNLM"/>
    </source>
</evidence>
<evidence type="ECO:0000313" key="4">
    <source>
        <dbReference type="Proteomes" id="UP001620597"/>
    </source>
</evidence>
<sequence length="344" mass="35828">MNWTHSLTGWMSAALISSTLAITGCGSSDSNDSSSDNNDSSNSADATLEGTAATGAAIDGFVYVTDASGTEVNVAIEADGSYTITVTGMSAPFLLRAAPDDGSDVQYSFAATANSIANITPMTTLAMFLANGETSLATLQQNWASAATSFSSDDLADVQAQINANFSEQFADHGLDADSYDFFTTEFSANGSGLDAVLDLISIDIDFSAGSFIVEVNGLVYDYDVDIDTDGITIGGGDNSNLDGEWTLTFSGTFKSGVTTTAIPAVTIEGLEAPDSLSELEDRAAAGFETAGSDITDLVVTVVTDTDTRKTFTLKFTQTMTVDAGGSPVEVISDYDMTYDYQLN</sequence>
<protein>
    <recommendedName>
        <fullName evidence="5">Lipoprotein</fullName>
    </recommendedName>
</protein>
<keyword evidence="2" id="KW-0732">Signal</keyword>
<name>A0ABW8NIU6_9GAMM</name>
<reference evidence="3 4" key="1">
    <citation type="submission" date="2024-03" db="EMBL/GenBank/DDBJ databases">
        <title>High-quality draft genome sequence of Oceanobacter sp. wDCs-4.</title>
        <authorList>
            <person name="Dong C."/>
        </authorList>
    </citation>
    <scope>NUCLEOTIDE SEQUENCE [LARGE SCALE GENOMIC DNA]</scope>
    <source>
        <strain evidence="4">wDCs-4</strain>
    </source>
</reference>
<dbReference type="EMBL" id="JBBKTX010000012">
    <property type="protein sequence ID" value="MFK4752893.1"/>
    <property type="molecule type" value="Genomic_DNA"/>
</dbReference>
<evidence type="ECO:0000313" key="3">
    <source>
        <dbReference type="EMBL" id="MFK4752893.1"/>
    </source>
</evidence>
<feature type="chain" id="PRO_5047346153" description="Lipoprotein" evidence="2">
    <location>
        <begin position="22"/>
        <end position="344"/>
    </location>
</feature>
<gene>
    <name evidence="3" type="ORF">WG929_10780</name>
</gene>
<dbReference type="Proteomes" id="UP001620597">
    <property type="component" value="Unassembled WGS sequence"/>
</dbReference>
<keyword evidence="4" id="KW-1185">Reference proteome</keyword>
<proteinExistence type="predicted"/>